<dbReference type="AlphaFoldDB" id="A0A5C3QKW8"/>
<evidence type="ECO:0000313" key="2">
    <source>
        <dbReference type="EMBL" id="TFK99023.1"/>
    </source>
</evidence>
<organism evidence="2 3">
    <name type="scientific">Pterulicium gracile</name>
    <dbReference type="NCBI Taxonomy" id="1884261"/>
    <lineage>
        <taxon>Eukaryota</taxon>
        <taxon>Fungi</taxon>
        <taxon>Dikarya</taxon>
        <taxon>Basidiomycota</taxon>
        <taxon>Agaricomycotina</taxon>
        <taxon>Agaricomycetes</taxon>
        <taxon>Agaricomycetidae</taxon>
        <taxon>Agaricales</taxon>
        <taxon>Pleurotineae</taxon>
        <taxon>Pterulaceae</taxon>
        <taxon>Pterulicium</taxon>
    </lineage>
</organism>
<feature type="compositionally biased region" description="Low complexity" evidence="1">
    <location>
        <begin position="49"/>
        <end position="62"/>
    </location>
</feature>
<dbReference type="Proteomes" id="UP000305067">
    <property type="component" value="Unassembled WGS sequence"/>
</dbReference>
<gene>
    <name evidence="2" type="ORF">BDV98DRAFT_572103</name>
</gene>
<name>A0A5C3QKW8_9AGAR</name>
<accession>A0A5C3QKW8</accession>
<feature type="compositionally biased region" description="Low complexity" evidence="1">
    <location>
        <begin position="150"/>
        <end position="162"/>
    </location>
</feature>
<feature type="compositionally biased region" description="Low complexity" evidence="1">
    <location>
        <begin position="120"/>
        <end position="130"/>
    </location>
</feature>
<reference evidence="2 3" key="1">
    <citation type="journal article" date="2019" name="Nat. Ecol. Evol.">
        <title>Megaphylogeny resolves global patterns of mushroom evolution.</title>
        <authorList>
            <person name="Varga T."/>
            <person name="Krizsan K."/>
            <person name="Foldi C."/>
            <person name="Dima B."/>
            <person name="Sanchez-Garcia M."/>
            <person name="Sanchez-Ramirez S."/>
            <person name="Szollosi G.J."/>
            <person name="Szarkandi J.G."/>
            <person name="Papp V."/>
            <person name="Albert L."/>
            <person name="Andreopoulos W."/>
            <person name="Angelini C."/>
            <person name="Antonin V."/>
            <person name="Barry K.W."/>
            <person name="Bougher N.L."/>
            <person name="Buchanan P."/>
            <person name="Buyck B."/>
            <person name="Bense V."/>
            <person name="Catcheside P."/>
            <person name="Chovatia M."/>
            <person name="Cooper J."/>
            <person name="Damon W."/>
            <person name="Desjardin D."/>
            <person name="Finy P."/>
            <person name="Geml J."/>
            <person name="Haridas S."/>
            <person name="Hughes K."/>
            <person name="Justo A."/>
            <person name="Karasinski D."/>
            <person name="Kautmanova I."/>
            <person name="Kiss B."/>
            <person name="Kocsube S."/>
            <person name="Kotiranta H."/>
            <person name="LaButti K.M."/>
            <person name="Lechner B.E."/>
            <person name="Liimatainen K."/>
            <person name="Lipzen A."/>
            <person name="Lukacs Z."/>
            <person name="Mihaltcheva S."/>
            <person name="Morgado L.N."/>
            <person name="Niskanen T."/>
            <person name="Noordeloos M.E."/>
            <person name="Ohm R.A."/>
            <person name="Ortiz-Santana B."/>
            <person name="Ovrebo C."/>
            <person name="Racz N."/>
            <person name="Riley R."/>
            <person name="Savchenko A."/>
            <person name="Shiryaev A."/>
            <person name="Soop K."/>
            <person name="Spirin V."/>
            <person name="Szebenyi C."/>
            <person name="Tomsovsky M."/>
            <person name="Tulloss R.E."/>
            <person name="Uehling J."/>
            <person name="Grigoriev I.V."/>
            <person name="Vagvolgyi C."/>
            <person name="Papp T."/>
            <person name="Martin F.M."/>
            <person name="Miettinen O."/>
            <person name="Hibbett D.S."/>
            <person name="Nagy L.G."/>
        </authorList>
    </citation>
    <scope>NUCLEOTIDE SEQUENCE [LARGE SCALE GENOMIC DNA]</scope>
    <source>
        <strain evidence="2 3">CBS 309.79</strain>
    </source>
</reference>
<evidence type="ECO:0000313" key="3">
    <source>
        <dbReference type="Proteomes" id="UP000305067"/>
    </source>
</evidence>
<sequence length="162" mass="16586">MEPYQADGVGQPREVGQAHDSGSQASTATHGTSSTEQVVSGVGDRLQEPALAPANTAPATYPDSLREPRPSHGDDSSHKTGNDLSALRHSDRAAVDDTRAGKGGSVASTLNTIGEKLKGGTESMMGSMMGDPEIAERGRERQKVAEEISAGANTAAGAGHAH</sequence>
<feature type="compositionally biased region" description="Basic and acidic residues" evidence="1">
    <location>
        <begin position="134"/>
        <end position="146"/>
    </location>
</feature>
<evidence type="ECO:0000256" key="1">
    <source>
        <dbReference type="SAM" id="MobiDB-lite"/>
    </source>
</evidence>
<protein>
    <submittedName>
        <fullName evidence="2">Uncharacterized protein</fullName>
    </submittedName>
</protein>
<dbReference type="EMBL" id="ML178836">
    <property type="protein sequence ID" value="TFK99023.1"/>
    <property type="molecule type" value="Genomic_DNA"/>
</dbReference>
<proteinExistence type="predicted"/>
<keyword evidence="3" id="KW-1185">Reference proteome</keyword>
<feature type="compositionally biased region" description="Basic and acidic residues" evidence="1">
    <location>
        <begin position="64"/>
        <end position="100"/>
    </location>
</feature>
<feature type="compositionally biased region" description="Polar residues" evidence="1">
    <location>
        <begin position="20"/>
        <end position="38"/>
    </location>
</feature>
<feature type="region of interest" description="Disordered" evidence="1">
    <location>
        <begin position="1"/>
        <end position="162"/>
    </location>
</feature>